<dbReference type="Pfam" id="PF07686">
    <property type="entry name" value="V-set"/>
    <property type="match status" value="1"/>
</dbReference>
<reference evidence="4" key="2">
    <citation type="submission" date="2025-08" db="UniProtKB">
        <authorList>
            <consortium name="Ensembl"/>
        </authorList>
    </citation>
    <scope>IDENTIFICATION</scope>
</reference>
<dbReference type="SUPFAM" id="SSF48726">
    <property type="entry name" value="Immunoglobulin"/>
    <property type="match status" value="1"/>
</dbReference>
<dbReference type="PANTHER" id="PTHR23268:SF31">
    <property type="entry name" value="T CELL RECEPTOR BETA VARIABLE 30"/>
    <property type="match status" value="1"/>
</dbReference>
<keyword evidence="1" id="KW-0732">Signal</keyword>
<dbReference type="GO" id="GO:0002376">
    <property type="term" value="P:immune system process"/>
    <property type="evidence" value="ECO:0007669"/>
    <property type="project" value="UniProtKB-KW"/>
</dbReference>
<evidence type="ECO:0000313" key="4">
    <source>
        <dbReference type="Ensembl" id="ENSACAP00000021263.2"/>
    </source>
</evidence>
<dbReference type="Gene3D" id="2.60.40.10">
    <property type="entry name" value="Immunoglobulins"/>
    <property type="match status" value="1"/>
</dbReference>
<name>H9GVD4_ANOCA</name>
<dbReference type="InterPro" id="IPR036179">
    <property type="entry name" value="Ig-like_dom_sf"/>
</dbReference>
<dbReference type="Proteomes" id="UP000001646">
    <property type="component" value="Unplaced"/>
</dbReference>
<gene>
    <name evidence="4" type="primary">TRBV30</name>
</gene>
<organism evidence="4 5">
    <name type="scientific">Anolis carolinensis</name>
    <name type="common">Green anole</name>
    <name type="synonym">American chameleon</name>
    <dbReference type="NCBI Taxonomy" id="28377"/>
    <lineage>
        <taxon>Eukaryota</taxon>
        <taxon>Metazoa</taxon>
        <taxon>Chordata</taxon>
        <taxon>Craniata</taxon>
        <taxon>Vertebrata</taxon>
        <taxon>Euteleostomi</taxon>
        <taxon>Lepidosauria</taxon>
        <taxon>Squamata</taxon>
        <taxon>Bifurcata</taxon>
        <taxon>Unidentata</taxon>
        <taxon>Episquamata</taxon>
        <taxon>Toxicofera</taxon>
        <taxon>Iguania</taxon>
        <taxon>Dactyloidae</taxon>
        <taxon>Anolis</taxon>
    </lineage>
</organism>
<evidence type="ECO:0000256" key="2">
    <source>
        <dbReference type="ARBA" id="ARBA00022859"/>
    </source>
</evidence>
<evidence type="ECO:0000259" key="3">
    <source>
        <dbReference type="PROSITE" id="PS50835"/>
    </source>
</evidence>
<evidence type="ECO:0000256" key="1">
    <source>
        <dbReference type="ARBA" id="ARBA00022729"/>
    </source>
</evidence>
<feature type="domain" description="Ig-like" evidence="3">
    <location>
        <begin position="40"/>
        <end position="128"/>
    </location>
</feature>
<dbReference type="SMART" id="SM00408">
    <property type="entry name" value="IGc2"/>
    <property type="match status" value="1"/>
</dbReference>
<dbReference type="InParanoid" id="H9GVD4"/>
<dbReference type="InterPro" id="IPR050413">
    <property type="entry name" value="TCR_beta_variable"/>
</dbReference>
<dbReference type="AlphaFoldDB" id="H9GVD4"/>
<dbReference type="SMART" id="SM00406">
    <property type="entry name" value="IGv"/>
    <property type="match status" value="1"/>
</dbReference>
<dbReference type="PANTHER" id="PTHR23268">
    <property type="entry name" value="T-CELL RECEPTOR BETA CHAIN"/>
    <property type="match status" value="1"/>
</dbReference>
<proteinExistence type="predicted"/>
<dbReference type="Bgee" id="ENSACAG00000025426">
    <property type="expression patterns" value="Expressed in ovary and 7 other cell types or tissues"/>
</dbReference>
<dbReference type="GeneTree" id="ENSGT00440000034680"/>
<reference evidence="4" key="3">
    <citation type="submission" date="2025-09" db="UniProtKB">
        <authorList>
            <consortium name="Ensembl"/>
        </authorList>
    </citation>
    <scope>IDENTIFICATION</scope>
</reference>
<dbReference type="PROSITE" id="PS50835">
    <property type="entry name" value="IG_LIKE"/>
    <property type="match status" value="1"/>
</dbReference>
<evidence type="ECO:0000313" key="5">
    <source>
        <dbReference type="Proteomes" id="UP000001646"/>
    </source>
</evidence>
<dbReference type="CDD" id="cd00099">
    <property type="entry name" value="IgV"/>
    <property type="match status" value="1"/>
</dbReference>
<dbReference type="HOGENOM" id="CLU_077975_9_3_1"/>
<dbReference type="Ensembl" id="ENSACAT00000025167.2">
    <property type="protein sequence ID" value="ENSACAP00000021263.2"/>
    <property type="gene ID" value="ENSACAG00000025426.2"/>
</dbReference>
<dbReference type="InterPro" id="IPR013783">
    <property type="entry name" value="Ig-like_fold"/>
</dbReference>
<dbReference type="InterPro" id="IPR013106">
    <property type="entry name" value="Ig_V-set"/>
</dbReference>
<protein>
    <submittedName>
        <fullName evidence="4">T cell receptor beta variable 30</fullName>
    </submittedName>
</protein>
<accession>H9GVD4</accession>
<dbReference type="InterPro" id="IPR003598">
    <property type="entry name" value="Ig_sub2"/>
</dbReference>
<dbReference type="InterPro" id="IPR007110">
    <property type="entry name" value="Ig-like_dom"/>
</dbReference>
<sequence length="128" mass="14226">MYQIILGHSGRYSKLAFRLRRCTFLSSLMIGKKSVIKDPGNNTSLDCSLEGYPNPNLYWYRQVPGGAIEHLSYSISKGSATDSGLTHIKGTRPSDVRFILEIDNLSTSDTGTYYCAWSHTLNQESAAL</sequence>
<keyword evidence="5" id="KW-1185">Reference proteome</keyword>
<reference evidence="4" key="1">
    <citation type="submission" date="2009-12" db="EMBL/GenBank/DDBJ databases">
        <title>The Genome Sequence of Anolis carolinensis (Green Anole Lizard).</title>
        <authorList>
            <consortium name="The Genome Sequencing Platform"/>
            <person name="Di Palma F."/>
            <person name="Alfoldi J."/>
            <person name="Heiman D."/>
            <person name="Young S."/>
            <person name="Grabherr M."/>
            <person name="Johnson J."/>
            <person name="Lander E.S."/>
            <person name="Lindblad-Toh K."/>
        </authorList>
    </citation>
    <scope>NUCLEOTIDE SEQUENCE [LARGE SCALE GENOMIC DNA]</scope>
    <source>
        <strain evidence="4">JBL SC #1</strain>
    </source>
</reference>
<keyword evidence="2" id="KW-0391">Immunity</keyword>